<reference evidence="3 4" key="1">
    <citation type="submission" date="2018-06" db="EMBL/GenBank/DDBJ databases">
        <title>Halonotius sp. F13-13 a new haloarchaeeon isolated from a solar saltern from Isla Cristina, Huelva, Spain.</title>
        <authorList>
            <person name="Duran-Viseras A."/>
            <person name="Sanchez-Porro C."/>
            <person name="Ventosa A."/>
        </authorList>
    </citation>
    <scope>NUCLEOTIDE SEQUENCE [LARGE SCALE GENOMIC DNA]</scope>
    <source>
        <strain evidence="3 4">CECT 7525</strain>
    </source>
</reference>
<evidence type="ECO:0000256" key="2">
    <source>
        <dbReference type="SAM" id="Phobius"/>
    </source>
</evidence>
<dbReference type="EMBL" id="QMDW01000012">
    <property type="protein sequence ID" value="RJX49220.1"/>
    <property type="molecule type" value="Genomic_DNA"/>
</dbReference>
<keyword evidence="2" id="KW-0812">Transmembrane</keyword>
<keyword evidence="2" id="KW-0472">Membrane</keyword>
<keyword evidence="2" id="KW-1133">Transmembrane helix</keyword>
<evidence type="ECO:0000256" key="1">
    <source>
        <dbReference type="SAM" id="MobiDB-lite"/>
    </source>
</evidence>
<comment type="caution">
    <text evidence="3">The sequence shown here is derived from an EMBL/GenBank/DDBJ whole genome shotgun (WGS) entry which is preliminary data.</text>
</comment>
<accession>A0A3A6Q6F5</accession>
<feature type="compositionally biased region" description="Pro residues" evidence="1">
    <location>
        <begin position="40"/>
        <end position="54"/>
    </location>
</feature>
<gene>
    <name evidence="3" type="ORF">DP106_09715</name>
</gene>
<dbReference type="AlphaFoldDB" id="A0A3A6Q6F5"/>
<dbReference type="Pfam" id="PF17231">
    <property type="entry name" value="DUF5305"/>
    <property type="match status" value="1"/>
</dbReference>
<proteinExistence type="predicted"/>
<dbReference type="Proteomes" id="UP000281564">
    <property type="component" value="Unassembled WGS sequence"/>
</dbReference>
<sequence length="393" mass="43012">MLPRLKLQVAANSKPLTVGFVVLGIVLLLGSGYVLLTPPVEEPAPQPDPQPDPQPETESFETFGLDVELIDSAVVQTGSRELSPTISGPSWQAYEEDEVLTRAPAYFYEYTPELTFNVTANTTRDVAVELTTRLVREETITTDRGDEENETIDTNSRLLMYRQDTVTDGQVTNRRTFDVRDDLEGPAEAVAAEYPESITALNTSLRLTVDYRTEPINGTVYSGTVNVTPSLESNDDAYWLTGDQQVTLSKTQTRIIEPAATNTSGATGPTGPSEPVRGEPNMQLVALLAILGVVAVASGGAVGANAPRLDQEALRREIAHNQYSEWISEGELLLDSDNEFVYVTSIEDLVNVGIDANKRVIYDPDLSVYTVSDGGVTYYYTTEPADLQRWAHL</sequence>
<feature type="transmembrane region" description="Helical" evidence="2">
    <location>
        <begin position="284"/>
        <end position="306"/>
    </location>
</feature>
<evidence type="ECO:0000313" key="4">
    <source>
        <dbReference type="Proteomes" id="UP000281564"/>
    </source>
</evidence>
<keyword evidence="4" id="KW-1185">Reference proteome</keyword>
<organism evidence="3 4">
    <name type="scientific">Halonotius pteroides</name>
    <dbReference type="NCBI Taxonomy" id="268735"/>
    <lineage>
        <taxon>Archaea</taxon>
        <taxon>Methanobacteriati</taxon>
        <taxon>Methanobacteriota</taxon>
        <taxon>Stenosarchaea group</taxon>
        <taxon>Halobacteria</taxon>
        <taxon>Halobacteriales</taxon>
        <taxon>Haloferacaceae</taxon>
        <taxon>Halonotius</taxon>
    </lineage>
</organism>
<feature type="region of interest" description="Disordered" evidence="1">
    <location>
        <begin position="39"/>
        <end position="59"/>
    </location>
</feature>
<feature type="transmembrane region" description="Helical" evidence="2">
    <location>
        <begin position="16"/>
        <end position="36"/>
    </location>
</feature>
<evidence type="ECO:0008006" key="5">
    <source>
        <dbReference type="Google" id="ProtNLM"/>
    </source>
</evidence>
<evidence type="ECO:0000313" key="3">
    <source>
        <dbReference type="EMBL" id="RJX49220.1"/>
    </source>
</evidence>
<dbReference type="InterPro" id="IPR035185">
    <property type="entry name" value="DUF5305"/>
</dbReference>
<name>A0A3A6Q6F5_9EURY</name>
<protein>
    <recommendedName>
        <fullName evidence="5">DUF5305 domain-containing protein</fullName>
    </recommendedName>
</protein>